<comment type="caution">
    <text evidence="10">The sequence shown here is derived from an EMBL/GenBank/DDBJ whole genome shotgun (WGS) entry which is preliminary data.</text>
</comment>
<dbReference type="OrthoDB" id="6234217at2759"/>
<dbReference type="PANTHER" id="PTHR24243">
    <property type="entry name" value="G-PROTEIN COUPLED RECEPTOR"/>
    <property type="match status" value="1"/>
</dbReference>
<comment type="subcellular location">
    <subcellularLocation>
        <location evidence="1">Membrane</location>
        <topology evidence="1">Multi-pass membrane protein</topology>
    </subcellularLocation>
</comment>
<keyword evidence="3 8" id="KW-1133">Transmembrane helix</keyword>
<evidence type="ECO:0000313" key="10">
    <source>
        <dbReference type="EMBL" id="TNN12535.1"/>
    </source>
</evidence>
<dbReference type="InterPro" id="IPR000276">
    <property type="entry name" value="GPCR_Rhodpsn"/>
</dbReference>
<dbReference type="GO" id="GO:0005886">
    <property type="term" value="C:plasma membrane"/>
    <property type="evidence" value="ECO:0007669"/>
    <property type="project" value="TreeGrafter"/>
</dbReference>
<dbReference type="Gene3D" id="1.20.1070.10">
    <property type="entry name" value="Rhodopsin 7-helix transmembrane proteins"/>
    <property type="match status" value="1"/>
</dbReference>
<dbReference type="Pfam" id="PF00001">
    <property type="entry name" value="7tm_1"/>
    <property type="match status" value="1"/>
</dbReference>
<dbReference type="SUPFAM" id="SSF81321">
    <property type="entry name" value="Family A G protein-coupled receptor-like"/>
    <property type="match status" value="1"/>
</dbReference>
<organism evidence="10 11">
    <name type="scientific">Schistosoma japonicum</name>
    <name type="common">Blood fluke</name>
    <dbReference type="NCBI Taxonomy" id="6182"/>
    <lineage>
        <taxon>Eukaryota</taxon>
        <taxon>Metazoa</taxon>
        <taxon>Spiralia</taxon>
        <taxon>Lophotrochozoa</taxon>
        <taxon>Platyhelminthes</taxon>
        <taxon>Trematoda</taxon>
        <taxon>Digenea</taxon>
        <taxon>Strigeidida</taxon>
        <taxon>Schistosomatoidea</taxon>
        <taxon>Schistosomatidae</taxon>
        <taxon>Schistosoma</taxon>
    </lineage>
</organism>
<sequence length="354" mass="42195">MEGVWMLLKIWFKIDIRDYNDWLCIFHTSFSNYLFYWSAYMQCLLSVQRCYLVLYPLEVKSKWMSLSKLFIYQGIISILLIMPILPYPLYWQVINGDCDPVNDRIFRLTTLCDLIFWGFIPIFVMTTCTGVICRNLVSRHKFVRGPIQSRMKCNQQDNHSNSLHIKYSIDNLCKQKYQVKSQLHMNSEMRLSRSEIILSNQQSTSMNDLRTTPELYRRNYVIQDSYKQVTPLLLCMNFVYMASVFPLLIYFLYLNFIIDHIDNNMHKFLYYLFRSFCLLNTCTNWIFYCVAGKKFRDHTKQLLLSICNSKKSTSTINEYGFLIIKFANKRRCSVTNVTRTRELVSIHKKTISMS</sequence>
<feature type="domain" description="G-protein coupled receptors family 1 profile" evidence="9">
    <location>
        <begin position="1"/>
        <end position="288"/>
    </location>
</feature>
<evidence type="ECO:0000256" key="7">
    <source>
        <dbReference type="ARBA" id="ARBA00023224"/>
    </source>
</evidence>
<evidence type="ECO:0000256" key="2">
    <source>
        <dbReference type="ARBA" id="ARBA00022692"/>
    </source>
</evidence>
<evidence type="ECO:0000259" key="9">
    <source>
        <dbReference type="PROSITE" id="PS50262"/>
    </source>
</evidence>
<evidence type="ECO:0000256" key="6">
    <source>
        <dbReference type="ARBA" id="ARBA00023170"/>
    </source>
</evidence>
<evidence type="ECO:0000256" key="4">
    <source>
        <dbReference type="ARBA" id="ARBA00023040"/>
    </source>
</evidence>
<evidence type="ECO:0000256" key="8">
    <source>
        <dbReference type="SAM" id="Phobius"/>
    </source>
</evidence>
<keyword evidence="4" id="KW-0297">G-protein coupled receptor</keyword>
<feature type="transmembrane region" description="Helical" evidence="8">
    <location>
        <begin position="232"/>
        <end position="256"/>
    </location>
</feature>
<dbReference type="Proteomes" id="UP000311919">
    <property type="component" value="Unassembled WGS sequence"/>
</dbReference>
<dbReference type="PROSITE" id="PS50262">
    <property type="entry name" value="G_PROTEIN_RECEP_F1_2"/>
    <property type="match status" value="1"/>
</dbReference>
<protein>
    <submittedName>
        <fullName evidence="10">Rhodopsin-like orphan GPCR</fullName>
    </submittedName>
</protein>
<keyword evidence="7" id="KW-0807">Transducer</keyword>
<accession>A0A4Z2D7Q7</accession>
<dbReference type="PANTHER" id="PTHR24243:SF233">
    <property type="entry name" value="THYROTROPIN-RELEASING HORMONE RECEPTOR"/>
    <property type="match status" value="1"/>
</dbReference>
<evidence type="ECO:0000256" key="3">
    <source>
        <dbReference type="ARBA" id="ARBA00022989"/>
    </source>
</evidence>
<keyword evidence="5 8" id="KW-0472">Membrane</keyword>
<keyword evidence="11" id="KW-1185">Reference proteome</keyword>
<gene>
    <name evidence="10" type="ORF">EWB00_003660</name>
</gene>
<feature type="transmembrane region" description="Helical" evidence="8">
    <location>
        <begin position="268"/>
        <end position="291"/>
    </location>
</feature>
<dbReference type="GO" id="GO:0004930">
    <property type="term" value="F:G protein-coupled receptor activity"/>
    <property type="evidence" value="ECO:0007669"/>
    <property type="project" value="UniProtKB-KW"/>
</dbReference>
<dbReference type="EMBL" id="SKCS01000220">
    <property type="protein sequence ID" value="TNN12535.1"/>
    <property type="molecule type" value="Genomic_DNA"/>
</dbReference>
<name>A0A4Z2D7Q7_SCHJA</name>
<dbReference type="InterPro" id="IPR017452">
    <property type="entry name" value="GPCR_Rhodpsn_7TM"/>
</dbReference>
<proteinExistence type="predicted"/>
<dbReference type="STRING" id="6182.A0A4Z2D7Q7"/>
<feature type="transmembrane region" description="Helical" evidence="8">
    <location>
        <begin position="69"/>
        <end position="94"/>
    </location>
</feature>
<dbReference type="AlphaFoldDB" id="A0A4Z2D7Q7"/>
<evidence type="ECO:0000256" key="5">
    <source>
        <dbReference type="ARBA" id="ARBA00023136"/>
    </source>
</evidence>
<reference evidence="10 11" key="1">
    <citation type="submission" date="2019-03" db="EMBL/GenBank/DDBJ databases">
        <title>An improved genome assembly of the fluke Schistosoma japonicum.</title>
        <authorList>
            <person name="Hu W."/>
            <person name="Luo F."/>
            <person name="Yin M."/>
            <person name="Mo X."/>
            <person name="Sun C."/>
            <person name="Wu Q."/>
            <person name="Zhu B."/>
            <person name="Xiang M."/>
            <person name="Wang J."/>
            <person name="Wang Y."/>
            <person name="Zhang T."/>
            <person name="Xu B."/>
            <person name="Zheng H."/>
            <person name="Feng Z."/>
        </authorList>
    </citation>
    <scope>NUCLEOTIDE SEQUENCE [LARGE SCALE GENOMIC DNA]</scope>
    <source>
        <strain evidence="10">HuSjv2</strain>
        <tissue evidence="10">Worms</tissue>
    </source>
</reference>
<dbReference type="CDD" id="cd00637">
    <property type="entry name" value="7tm_classA_rhodopsin-like"/>
    <property type="match status" value="1"/>
</dbReference>
<evidence type="ECO:0000256" key="1">
    <source>
        <dbReference type="ARBA" id="ARBA00004141"/>
    </source>
</evidence>
<keyword evidence="2 8" id="KW-0812">Transmembrane</keyword>
<keyword evidence="6" id="KW-0675">Receptor</keyword>
<feature type="transmembrane region" description="Helical" evidence="8">
    <location>
        <begin position="114"/>
        <end position="137"/>
    </location>
</feature>
<evidence type="ECO:0000313" key="11">
    <source>
        <dbReference type="Proteomes" id="UP000311919"/>
    </source>
</evidence>